<gene>
    <name evidence="2" type="ORF">HannXRQ_Chr14g0429391</name>
    <name evidence="1" type="ORF">HanXRQr2_Chr14g0622461</name>
</gene>
<dbReference type="InParanoid" id="A0A251SEI9"/>
<name>A0A251SEI9_HELAN</name>
<sequence>MLSTMDQSEAPKKQFYRDMKTINDVTSSLNAIHLVNKTEWTEQDMEIDEMDIKMYEGERKMYEIYVDYCSEDADKWMEVYLSIMSGVVGGHQNAIAVMENSVRSMNCFFVNLTRAELDKLVEIDHDRVRGIYPPYKPL</sequence>
<dbReference type="EMBL" id="CM007903">
    <property type="protein sequence ID" value="OTF96971.1"/>
    <property type="molecule type" value="Genomic_DNA"/>
</dbReference>
<keyword evidence="3" id="KW-1185">Reference proteome</keyword>
<dbReference type="AlphaFoldDB" id="A0A251SEI9"/>
<evidence type="ECO:0000313" key="1">
    <source>
        <dbReference type="EMBL" id="KAF5767280.1"/>
    </source>
</evidence>
<accession>A0A251SEI9</accession>
<evidence type="ECO:0000313" key="3">
    <source>
        <dbReference type="Proteomes" id="UP000215914"/>
    </source>
</evidence>
<evidence type="ECO:0000313" key="2">
    <source>
        <dbReference type="EMBL" id="OTF96971.1"/>
    </source>
</evidence>
<reference evidence="1 3" key="1">
    <citation type="journal article" date="2017" name="Nature">
        <title>The sunflower genome provides insights into oil metabolism, flowering and Asterid evolution.</title>
        <authorList>
            <person name="Badouin H."/>
            <person name="Gouzy J."/>
            <person name="Grassa C.J."/>
            <person name="Murat F."/>
            <person name="Staton S.E."/>
            <person name="Cottret L."/>
            <person name="Lelandais-Briere C."/>
            <person name="Owens G.L."/>
            <person name="Carrere S."/>
            <person name="Mayjonade B."/>
            <person name="Legrand L."/>
            <person name="Gill N."/>
            <person name="Kane N.C."/>
            <person name="Bowers J.E."/>
            <person name="Hubner S."/>
            <person name="Bellec A."/>
            <person name="Berard A."/>
            <person name="Berges H."/>
            <person name="Blanchet N."/>
            <person name="Boniface M.C."/>
            <person name="Brunel D."/>
            <person name="Catrice O."/>
            <person name="Chaidir N."/>
            <person name="Claudel C."/>
            <person name="Donnadieu C."/>
            <person name="Faraut T."/>
            <person name="Fievet G."/>
            <person name="Helmstetter N."/>
            <person name="King M."/>
            <person name="Knapp S.J."/>
            <person name="Lai Z."/>
            <person name="Le Paslier M.C."/>
            <person name="Lippi Y."/>
            <person name="Lorenzon L."/>
            <person name="Mandel J.R."/>
            <person name="Marage G."/>
            <person name="Marchand G."/>
            <person name="Marquand E."/>
            <person name="Bret-Mestries E."/>
            <person name="Morien E."/>
            <person name="Nambeesan S."/>
            <person name="Nguyen T."/>
            <person name="Pegot-Espagnet P."/>
            <person name="Pouilly N."/>
            <person name="Raftis F."/>
            <person name="Sallet E."/>
            <person name="Schiex T."/>
            <person name="Thomas J."/>
            <person name="Vandecasteele C."/>
            <person name="Vares D."/>
            <person name="Vear F."/>
            <person name="Vautrin S."/>
            <person name="Crespi M."/>
            <person name="Mangin B."/>
            <person name="Burke J.M."/>
            <person name="Salse J."/>
            <person name="Munos S."/>
            <person name="Vincourt P."/>
            <person name="Rieseberg L.H."/>
            <person name="Langlade N.B."/>
        </authorList>
    </citation>
    <scope>NUCLEOTIDE SEQUENCE [LARGE SCALE GENOMIC DNA]</scope>
    <source>
        <strain evidence="3">cv. SF193</strain>
        <tissue evidence="1">Leaves</tissue>
    </source>
</reference>
<reference evidence="2" key="2">
    <citation type="submission" date="2017-02" db="EMBL/GenBank/DDBJ databases">
        <title>Sunflower complete genome.</title>
        <authorList>
            <person name="Langlade N."/>
            <person name="Munos S."/>
        </authorList>
    </citation>
    <scope>NUCLEOTIDE SEQUENCE [LARGE SCALE GENOMIC DNA]</scope>
    <source>
        <tissue evidence="2">Leaves</tissue>
    </source>
</reference>
<proteinExistence type="predicted"/>
<dbReference type="Proteomes" id="UP000215914">
    <property type="component" value="Chromosome 14"/>
</dbReference>
<protein>
    <submittedName>
        <fullName evidence="2">Uncharacterized protein</fullName>
    </submittedName>
</protein>
<dbReference type="Gramene" id="mRNA:HanXRQr2_Chr14g0622461">
    <property type="protein sequence ID" value="CDS:HanXRQr2_Chr14g0622461.1"/>
    <property type="gene ID" value="HanXRQr2_Chr14g0622461"/>
</dbReference>
<dbReference type="EMBL" id="MNCJ02000329">
    <property type="protein sequence ID" value="KAF5767280.1"/>
    <property type="molecule type" value="Genomic_DNA"/>
</dbReference>
<organism evidence="2 3">
    <name type="scientific">Helianthus annuus</name>
    <name type="common">Common sunflower</name>
    <dbReference type="NCBI Taxonomy" id="4232"/>
    <lineage>
        <taxon>Eukaryota</taxon>
        <taxon>Viridiplantae</taxon>
        <taxon>Streptophyta</taxon>
        <taxon>Embryophyta</taxon>
        <taxon>Tracheophyta</taxon>
        <taxon>Spermatophyta</taxon>
        <taxon>Magnoliopsida</taxon>
        <taxon>eudicotyledons</taxon>
        <taxon>Gunneridae</taxon>
        <taxon>Pentapetalae</taxon>
        <taxon>asterids</taxon>
        <taxon>campanulids</taxon>
        <taxon>Asterales</taxon>
        <taxon>Asteraceae</taxon>
        <taxon>Asteroideae</taxon>
        <taxon>Heliantheae alliance</taxon>
        <taxon>Heliantheae</taxon>
        <taxon>Helianthus</taxon>
    </lineage>
</organism>
<reference evidence="1" key="3">
    <citation type="submission" date="2020-06" db="EMBL/GenBank/DDBJ databases">
        <title>Helianthus annuus Genome sequencing and assembly Release 2.</title>
        <authorList>
            <person name="Gouzy J."/>
            <person name="Langlade N."/>
            <person name="Munos S."/>
        </authorList>
    </citation>
    <scope>NUCLEOTIDE SEQUENCE</scope>
    <source>
        <tissue evidence="1">Leaves</tissue>
    </source>
</reference>